<keyword evidence="1" id="KW-1185">Reference proteome</keyword>
<protein>
    <submittedName>
        <fullName evidence="2">Uncharacterized protein</fullName>
    </submittedName>
</protein>
<accession>A0AA85IQH1</accession>
<evidence type="ECO:0000313" key="1">
    <source>
        <dbReference type="Proteomes" id="UP000050795"/>
    </source>
</evidence>
<organism evidence="1 2">
    <name type="scientific">Trichobilharzia regenti</name>
    <name type="common">Nasal bird schistosome</name>
    <dbReference type="NCBI Taxonomy" id="157069"/>
    <lineage>
        <taxon>Eukaryota</taxon>
        <taxon>Metazoa</taxon>
        <taxon>Spiralia</taxon>
        <taxon>Lophotrochozoa</taxon>
        <taxon>Platyhelminthes</taxon>
        <taxon>Trematoda</taxon>
        <taxon>Digenea</taxon>
        <taxon>Strigeidida</taxon>
        <taxon>Schistosomatoidea</taxon>
        <taxon>Schistosomatidae</taxon>
        <taxon>Trichobilharzia</taxon>
    </lineage>
</organism>
<reference evidence="2" key="2">
    <citation type="submission" date="2023-11" db="UniProtKB">
        <authorList>
            <consortium name="WormBaseParasite"/>
        </authorList>
    </citation>
    <scope>IDENTIFICATION</scope>
</reference>
<proteinExistence type="predicted"/>
<reference evidence="1" key="1">
    <citation type="submission" date="2022-06" db="EMBL/GenBank/DDBJ databases">
        <authorList>
            <person name="Berger JAMES D."/>
            <person name="Berger JAMES D."/>
        </authorList>
    </citation>
    <scope>NUCLEOTIDE SEQUENCE [LARGE SCALE GENOMIC DNA]</scope>
</reference>
<name>A0AA85IQH1_TRIRE</name>
<dbReference type="AlphaFoldDB" id="A0AA85IQH1"/>
<dbReference type="Proteomes" id="UP000050795">
    <property type="component" value="Unassembled WGS sequence"/>
</dbReference>
<evidence type="ECO:0000313" key="2">
    <source>
        <dbReference type="WBParaSite" id="TREG1_102540.1"/>
    </source>
</evidence>
<sequence>MGDNDKVSGYSDRNIKIRKLTSIAKSWGINGNLTVSEIGLQLVDRSVTHPVRKNLLEAFHLLYQLKTPDEIYPLVIIEKIITCLTLSLTHEYKLEALKLLLLIAEEERGLRNILRLQGCDATMCLLFDSEEILKPHCLNLLIRISESIRGSIAILEYANSPQKLLLQLQNSKKLGNLILKVYFWKDNKTL</sequence>
<dbReference type="WBParaSite" id="TREG1_102540.1">
    <property type="protein sequence ID" value="TREG1_102540.1"/>
    <property type="gene ID" value="TREG1_102540"/>
</dbReference>